<dbReference type="PaxDb" id="3218-PP1S6_429V6.1"/>
<organism evidence="4">
    <name type="scientific">Physcomitrium patens</name>
    <name type="common">Spreading-leaved earth moss</name>
    <name type="synonym">Physcomitrella patens</name>
    <dbReference type="NCBI Taxonomy" id="3218"/>
    <lineage>
        <taxon>Eukaryota</taxon>
        <taxon>Viridiplantae</taxon>
        <taxon>Streptophyta</taxon>
        <taxon>Embryophyta</taxon>
        <taxon>Bryophyta</taxon>
        <taxon>Bryophytina</taxon>
        <taxon>Bryopsida</taxon>
        <taxon>Funariidae</taxon>
        <taxon>Funariales</taxon>
        <taxon>Funariaceae</taxon>
        <taxon>Physcomitrium</taxon>
    </lineage>
</organism>
<dbReference type="RefSeq" id="XP_024366925.1">
    <property type="nucleotide sequence ID" value="XM_024511157.2"/>
</dbReference>
<reference evidence="4 6" key="2">
    <citation type="journal article" date="2018" name="Plant J.">
        <title>The Physcomitrella patens chromosome-scale assembly reveals moss genome structure and evolution.</title>
        <authorList>
            <person name="Lang D."/>
            <person name="Ullrich K.K."/>
            <person name="Murat F."/>
            <person name="Fuchs J."/>
            <person name="Jenkins J."/>
            <person name="Haas F.B."/>
            <person name="Piednoel M."/>
            <person name="Gundlach H."/>
            <person name="Van Bel M."/>
            <person name="Meyberg R."/>
            <person name="Vives C."/>
            <person name="Morata J."/>
            <person name="Symeonidi A."/>
            <person name="Hiss M."/>
            <person name="Muchero W."/>
            <person name="Kamisugi Y."/>
            <person name="Saleh O."/>
            <person name="Blanc G."/>
            <person name="Decker E.L."/>
            <person name="van Gessel N."/>
            <person name="Grimwood J."/>
            <person name="Hayes R.D."/>
            <person name="Graham S.W."/>
            <person name="Gunter L.E."/>
            <person name="McDaniel S.F."/>
            <person name="Hoernstein S.N.W."/>
            <person name="Larsson A."/>
            <person name="Li F.W."/>
            <person name="Perroud P.F."/>
            <person name="Phillips J."/>
            <person name="Ranjan P."/>
            <person name="Rokshar D.S."/>
            <person name="Rothfels C.J."/>
            <person name="Schneider L."/>
            <person name="Shu S."/>
            <person name="Stevenson D.W."/>
            <person name="Thummler F."/>
            <person name="Tillich M."/>
            <person name="Villarreal Aguilar J.C."/>
            <person name="Widiez T."/>
            <person name="Wong G.K."/>
            <person name="Wymore A."/>
            <person name="Zhang Y."/>
            <person name="Zimmer A.D."/>
            <person name="Quatrano R.S."/>
            <person name="Mayer K.F.X."/>
            <person name="Goodstein D."/>
            <person name="Casacuberta J.M."/>
            <person name="Vandepoele K."/>
            <person name="Reski R."/>
            <person name="Cuming A.C."/>
            <person name="Tuskan G.A."/>
            <person name="Maumus F."/>
            <person name="Salse J."/>
            <person name="Schmutz J."/>
            <person name="Rensing S.A."/>
        </authorList>
    </citation>
    <scope>NUCLEOTIDE SEQUENCE [LARGE SCALE GENOMIC DNA]</scope>
    <source>
        <strain evidence="5 6">cv. Gransden 2004</strain>
    </source>
</reference>
<dbReference type="OrthoDB" id="415358at2759"/>
<dbReference type="Gramene" id="Pp3c26_13750V3.3">
    <property type="protein sequence ID" value="PAC:32917275.CDS.1"/>
    <property type="gene ID" value="Pp3c26_13750"/>
</dbReference>
<dbReference type="SMART" id="SM00558">
    <property type="entry name" value="JmjC"/>
    <property type="match status" value="1"/>
</dbReference>
<protein>
    <recommendedName>
        <fullName evidence="3">JmjC domain-containing protein</fullName>
    </recommendedName>
</protein>
<dbReference type="Gramene" id="Pp3c26_13750V3.1">
    <property type="protein sequence ID" value="PAC:32917273.CDS.1"/>
    <property type="gene ID" value="Pp3c26_13750"/>
</dbReference>
<dbReference type="InterPro" id="IPR003347">
    <property type="entry name" value="JmjC_dom"/>
</dbReference>
<reference evidence="5" key="3">
    <citation type="submission" date="2020-12" db="UniProtKB">
        <authorList>
            <consortium name="EnsemblPlants"/>
        </authorList>
    </citation>
    <scope>IDENTIFICATION</scope>
</reference>
<dbReference type="GeneID" id="112278089"/>
<keyword evidence="6" id="KW-1185">Reference proteome</keyword>
<feature type="domain" description="JmjC" evidence="3">
    <location>
        <begin position="143"/>
        <end position="291"/>
    </location>
</feature>
<gene>
    <name evidence="5" type="primary">LOC112278089</name>
    <name evidence="4" type="ORF">PHYPA_030617</name>
</gene>
<evidence type="ECO:0000313" key="4">
    <source>
        <dbReference type="EMBL" id="PNR27136.1"/>
    </source>
</evidence>
<dbReference type="PANTHER" id="PTHR12461:SF102">
    <property type="entry name" value="LYSINE-SPECIFIC DEMETHYLASE JMJ31"/>
    <property type="match status" value="1"/>
</dbReference>
<dbReference type="PROSITE" id="PS51184">
    <property type="entry name" value="JMJC"/>
    <property type="match status" value="1"/>
</dbReference>
<dbReference type="SUPFAM" id="SSF51197">
    <property type="entry name" value="Clavaminate synthase-like"/>
    <property type="match status" value="1"/>
</dbReference>
<evidence type="ECO:0000256" key="2">
    <source>
        <dbReference type="SAM" id="MobiDB-lite"/>
    </source>
</evidence>
<dbReference type="EnsemblPlants" id="Pp3c26_13750V3.3">
    <property type="protein sequence ID" value="PAC:32917275.CDS.1"/>
    <property type="gene ID" value="Pp3c26_13750"/>
</dbReference>
<reference evidence="4 6" key="1">
    <citation type="journal article" date="2008" name="Science">
        <title>The Physcomitrella genome reveals evolutionary insights into the conquest of land by plants.</title>
        <authorList>
            <person name="Rensing S."/>
            <person name="Lang D."/>
            <person name="Zimmer A."/>
            <person name="Terry A."/>
            <person name="Salamov A."/>
            <person name="Shapiro H."/>
            <person name="Nishiyama T."/>
            <person name="Perroud P.-F."/>
            <person name="Lindquist E."/>
            <person name="Kamisugi Y."/>
            <person name="Tanahashi T."/>
            <person name="Sakakibara K."/>
            <person name="Fujita T."/>
            <person name="Oishi K."/>
            <person name="Shin-I T."/>
            <person name="Kuroki Y."/>
            <person name="Toyoda A."/>
            <person name="Suzuki Y."/>
            <person name="Hashimoto A."/>
            <person name="Yamaguchi K."/>
            <person name="Sugano A."/>
            <person name="Kohara Y."/>
            <person name="Fujiyama A."/>
            <person name="Anterola A."/>
            <person name="Aoki S."/>
            <person name="Ashton N."/>
            <person name="Barbazuk W.B."/>
            <person name="Barker E."/>
            <person name="Bennetzen J."/>
            <person name="Bezanilla M."/>
            <person name="Blankenship R."/>
            <person name="Cho S.H."/>
            <person name="Dutcher S."/>
            <person name="Estelle M."/>
            <person name="Fawcett J.A."/>
            <person name="Gundlach H."/>
            <person name="Hanada K."/>
            <person name="Heyl A."/>
            <person name="Hicks K.A."/>
            <person name="Hugh J."/>
            <person name="Lohr M."/>
            <person name="Mayer K."/>
            <person name="Melkozernov A."/>
            <person name="Murata T."/>
            <person name="Nelson D."/>
            <person name="Pils B."/>
            <person name="Prigge M."/>
            <person name="Reiss B."/>
            <person name="Renner T."/>
            <person name="Rombauts S."/>
            <person name="Rushton P."/>
            <person name="Sanderfoot A."/>
            <person name="Schween G."/>
            <person name="Shiu S.-H."/>
            <person name="Stueber K."/>
            <person name="Theodoulou F.L."/>
            <person name="Tu H."/>
            <person name="Van de Peer Y."/>
            <person name="Verrier P.J."/>
            <person name="Waters E."/>
            <person name="Wood A."/>
            <person name="Yang L."/>
            <person name="Cove D."/>
            <person name="Cuming A."/>
            <person name="Hasebe M."/>
            <person name="Lucas S."/>
            <person name="Mishler D.B."/>
            <person name="Reski R."/>
            <person name="Grigoriev I."/>
            <person name="Quatrano R.S."/>
            <person name="Boore J.L."/>
        </authorList>
    </citation>
    <scope>NUCLEOTIDE SEQUENCE [LARGE SCALE GENOMIC DNA]</scope>
    <source>
        <strain evidence="5 6">cv. Gransden 2004</strain>
    </source>
</reference>
<name>A0A2K1ICZ7_PHYPA</name>
<dbReference type="FunCoup" id="A0A2K1ICZ7">
    <property type="interactions" value="863"/>
</dbReference>
<proteinExistence type="inferred from homology"/>
<comment type="similarity">
    <text evidence="1">Belongs to the JARID1 histone demethylase family.</text>
</comment>
<feature type="region of interest" description="Disordered" evidence="2">
    <location>
        <begin position="372"/>
        <end position="432"/>
    </location>
</feature>
<sequence>MEKKDLHVRHFNNLPSPAEFATIEDGNVPAVFKGCIRSWPAYNLWNPCKGGLQRLKHLAGPATVQVMATTSGSNFYGDIRGHERIPISFESFLDLADRSSRNAGVSPSSIEMPEEFAFMELRDLQFYLAQAGIYSEEITATSDPLSPLREDIDTPSFLQSSVSAINFWMSVNGSSSSTHYDPYHNLLCIVSGCKEVKFWPPSAAPSLYPLPIFGEASNHSSVDFVNPDFAKYPRFLAAMQNYQSVILRAGDALFLPEGWYHQVNSDAVTIAINFWWPSKISLKLGTHMDAYLLRRLLANLLDCEKEQIVEDFRRNVAEDITTGGAKVNSGDCPGNVQKTDCLKEPLTSVVGINILANGEGKSGDSVELAAPVSGDAEDQERHRENLTLQKNARSKHKPKSRRQSKHVPKESKDLKTTEMSCRAKEAGSSLPLKQIQSAVEEVVGPSTAGADQNLHNQNVSSKSFADAEIQALRTLVLSVSDMIMGKTDRDADTSTDPQGQNHQPRAEPIARVFASLDPPSLQRILLVMSVDYPRTFEALILHNLSPLAAEILTRKFEAMDAEAELDWPQEEFYAQIYSVFDNPGVAMATLVDRKESFAAMALKRVMDGNFGIQVDTGRR</sequence>
<dbReference type="Pfam" id="PF13621">
    <property type="entry name" value="Cupin_8"/>
    <property type="match status" value="1"/>
</dbReference>
<dbReference type="EMBL" id="ABEU02000026">
    <property type="protein sequence ID" value="PNR27136.1"/>
    <property type="molecule type" value="Genomic_DNA"/>
</dbReference>
<evidence type="ECO:0000313" key="6">
    <source>
        <dbReference type="Proteomes" id="UP000006727"/>
    </source>
</evidence>
<dbReference type="Gene3D" id="2.60.120.650">
    <property type="entry name" value="Cupin"/>
    <property type="match status" value="1"/>
</dbReference>
<dbReference type="EnsemblPlants" id="Pp3c26_13750V3.2">
    <property type="protein sequence ID" value="PAC:32917274.CDS.1"/>
    <property type="gene ID" value="Pp3c26_13750"/>
</dbReference>
<dbReference type="Proteomes" id="UP000006727">
    <property type="component" value="Chromosome 26"/>
</dbReference>
<evidence type="ECO:0000313" key="5">
    <source>
        <dbReference type="EnsemblPlants" id="PAC:32917273.CDS.1"/>
    </source>
</evidence>
<dbReference type="GO" id="GO:0016706">
    <property type="term" value="F:2-oxoglutarate-dependent dioxygenase activity"/>
    <property type="evidence" value="ECO:0000318"/>
    <property type="project" value="GO_Central"/>
</dbReference>
<feature type="compositionally biased region" description="Basic residues" evidence="2">
    <location>
        <begin position="392"/>
        <end position="406"/>
    </location>
</feature>
<dbReference type="InterPro" id="IPR041667">
    <property type="entry name" value="Cupin_8"/>
</dbReference>
<dbReference type="STRING" id="3218.A0A2K1ICZ7"/>
<feature type="compositionally biased region" description="Basic and acidic residues" evidence="2">
    <location>
        <begin position="407"/>
        <end position="425"/>
    </location>
</feature>
<evidence type="ECO:0000259" key="3">
    <source>
        <dbReference type="PROSITE" id="PS51184"/>
    </source>
</evidence>
<dbReference type="KEGG" id="ppp:112278089"/>
<dbReference type="PANTHER" id="PTHR12461">
    <property type="entry name" value="HYPOXIA-INDUCIBLE FACTOR 1 ALPHA INHIBITOR-RELATED"/>
    <property type="match status" value="1"/>
</dbReference>
<dbReference type="Gramene" id="Pp3c26_13750V3.2">
    <property type="protein sequence ID" value="PAC:32917274.CDS.1"/>
    <property type="gene ID" value="Pp3c26_13750"/>
</dbReference>
<dbReference type="AlphaFoldDB" id="A0A2K1ICZ7"/>
<accession>A0A2K1ICZ7</accession>
<evidence type="ECO:0000256" key="1">
    <source>
        <dbReference type="ARBA" id="ARBA00006801"/>
    </source>
</evidence>
<dbReference type="EnsemblPlants" id="Pp3c26_13750V3.1">
    <property type="protein sequence ID" value="PAC:32917273.CDS.1"/>
    <property type="gene ID" value="Pp3c26_13750"/>
</dbReference>
<dbReference type="OMA" id="QCKIGQS"/>